<keyword evidence="6" id="KW-0812">Transmembrane</keyword>
<evidence type="ECO:0000256" key="5">
    <source>
        <dbReference type="SAM" id="MobiDB-lite"/>
    </source>
</evidence>
<evidence type="ECO:0000256" key="3">
    <source>
        <dbReference type="ARBA" id="ARBA00023004"/>
    </source>
</evidence>
<dbReference type="GO" id="GO:0046872">
    <property type="term" value="F:metal ion binding"/>
    <property type="evidence" value="ECO:0007669"/>
    <property type="project" value="UniProtKB-KW"/>
</dbReference>
<feature type="region of interest" description="Disordered" evidence="5">
    <location>
        <begin position="370"/>
        <end position="395"/>
    </location>
</feature>
<dbReference type="Pfam" id="PF00034">
    <property type="entry name" value="Cytochrom_C"/>
    <property type="match status" value="1"/>
</dbReference>
<feature type="transmembrane region" description="Helical" evidence="6">
    <location>
        <begin position="95"/>
        <end position="112"/>
    </location>
</feature>
<dbReference type="InterPro" id="IPR036909">
    <property type="entry name" value="Cyt_c-like_dom_sf"/>
</dbReference>
<dbReference type="Gene3D" id="1.10.760.10">
    <property type="entry name" value="Cytochrome c-like domain"/>
    <property type="match status" value="1"/>
</dbReference>
<dbReference type="GO" id="GO:0020037">
    <property type="term" value="F:heme binding"/>
    <property type="evidence" value="ECO:0007669"/>
    <property type="project" value="InterPro"/>
</dbReference>
<name>A0AAJ2VE44_DELAC</name>
<dbReference type="GO" id="GO:0009055">
    <property type="term" value="F:electron transfer activity"/>
    <property type="evidence" value="ECO:0007669"/>
    <property type="project" value="InterPro"/>
</dbReference>
<evidence type="ECO:0000313" key="9">
    <source>
        <dbReference type="Proteomes" id="UP001287445"/>
    </source>
</evidence>
<dbReference type="EMBL" id="JAWWMZ010000007">
    <property type="protein sequence ID" value="MDX4955497.1"/>
    <property type="molecule type" value="Genomic_DNA"/>
</dbReference>
<dbReference type="SUPFAM" id="SSF46626">
    <property type="entry name" value="Cytochrome c"/>
    <property type="match status" value="1"/>
</dbReference>
<dbReference type="AlphaFoldDB" id="A0AAJ2VE44"/>
<proteinExistence type="predicted"/>
<keyword evidence="6" id="KW-0472">Membrane</keyword>
<reference evidence="8" key="1">
    <citation type="submission" date="2023-11" db="EMBL/GenBank/DDBJ databases">
        <title>Identification and selenium tolerance of Delftia acidovorans R3-25.</title>
        <authorList>
            <person name="Zhang S."/>
            <person name="Liu Y."/>
            <person name="Guo Y."/>
        </authorList>
    </citation>
    <scope>NUCLEOTIDE SEQUENCE</scope>
    <source>
        <strain evidence="8">R3-25</strain>
    </source>
</reference>
<feature type="compositionally biased region" description="Low complexity" evidence="5">
    <location>
        <begin position="370"/>
        <end position="393"/>
    </location>
</feature>
<protein>
    <submittedName>
        <fullName evidence="8">Cytochrome c</fullName>
    </submittedName>
</protein>
<gene>
    <name evidence="8" type="ORF">SGN30_18945</name>
</gene>
<evidence type="ECO:0000256" key="1">
    <source>
        <dbReference type="ARBA" id="ARBA00022617"/>
    </source>
</evidence>
<evidence type="ECO:0000256" key="4">
    <source>
        <dbReference type="PROSITE-ProRule" id="PRU00433"/>
    </source>
</evidence>
<evidence type="ECO:0000313" key="8">
    <source>
        <dbReference type="EMBL" id="MDX4955497.1"/>
    </source>
</evidence>
<dbReference type="Proteomes" id="UP001287445">
    <property type="component" value="Unassembled WGS sequence"/>
</dbReference>
<feature type="domain" description="Cytochrome c" evidence="7">
    <location>
        <begin position="136"/>
        <end position="229"/>
    </location>
</feature>
<feature type="transmembrane region" description="Helical" evidence="6">
    <location>
        <begin position="64"/>
        <end position="88"/>
    </location>
</feature>
<dbReference type="InterPro" id="IPR009056">
    <property type="entry name" value="Cyt_c-like_dom"/>
</dbReference>
<keyword evidence="2 4" id="KW-0479">Metal-binding</keyword>
<evidence type="ECO:0000256" key="6">
    <source>
        <dbReference type="SAM" id="Phobius"/>
    </source>
</evidence>
<dbReference type="PROSITE" id="PS51007">
    <property type="entry name" value="CYTC"/>
    <property type="match status" value="1"/>
</dbReference>
<dbReference type="RefSeq" id="WP_319074855.1">
    <property type="nucleotide sequence ID" value="NZ_JAWWMZ010000007.1"/>
</dbReference>
<organism evidence="8 9">
    <name type="scientific">Delftia acidovorans</name>
    <name type="common">Pseudomonas acidovorans</name>
    <name type="synonym">Comamonas acidovorans</name>
    <dbReference type="NCBI Taxonomy" id="80866"/>
    <lineage>
        <taxon>Bacteria</taxon>
        <taxon>Pseudomonadati</taxon>
        <taxon>Pseudomonadota</taxon>
        <taxon>Betaproteobacteria</taxon>
        <taxon>Burkholderiales</taxon>
        <taxon>Comamonadaceae</taxon>
        <taxon>Delftia</taxon>
    </lineage>
</organism>
<keyword evidence="6" id="KW-1133">Transmembrane helix</keyword>
<evidence type="ECO:0000256" key="2">
    <source>
        <dbReference type="ARBA" id="ARBA00022723"/>
    </source>
</evidence>
<keyword evidence="1 4" id="KW-0349">Heme</keyword>
<keyword evidence="3 4" id="KW-0408">Iron</keyword>
<comment type="caution">
    <text evidence="8">The sequence shown here is derived from an EMBL/GenBank/DDBJ whole genome shotgun (WGS) entry which is preliminary data.</text>
</comment>
<accession>A0AAJ2VE44</accession>
<evidence type="ECO:0000259" key="7">
    <source>
        <dbReference type="PROSITE" id="PS51007"/>
    </source>
</evidence>
<sequence length="415" mass="43999">MQRSDSPDWLNPLIGAMQQAQVGLLQLLHGLDLAGTVDGQPAWPWALRLSGENLLIDLGQARGLLWSLAAVATAIVLLVLALVLVLVLRRIRLPALVLTALAALALLLAPWPRADLILVPAHATSFHASPTGFSVESIARGSAAYAQHCTACHGADGRGHGPLAASQPVWPPNFTSPLLWRRADGELLWAILHDRRPVESGDGARAHGQADRLSSDDAWALIDFMKARAAGQMLQIAGNWPYPVGLPDMAVQCAGQPARRLSTWQSRQQRLRVVAGSGPVQEDPRLVSLQLSPDGGNRAASALDCTVNDPRAWQAMALLSGSEQLQGMQWLGDRSGWLRALSRPGAQGWSEDDLVCRTDTPARTTIEATTAAAATAGPSDGPSDGSPDGSSDGLGALIARMDAEPVRFIKGGFVH</sequence>